<dbReference type="InterPro" id="IPR017404">
    <property type="entry name" value="Ladinin_1"/>
</dbReference>
<feature type="compositionally biased region" description="Polar residues" evidence="1">
    <location>
        <begin position="220"/>
        <end position="230"/>
    </location>
</feature>
<feature type="compositionally biased region" description="Polar residues" evidence="1">
    <location>
        <begin position="188"/>
        <end position="202"/>
    </location>
</feature>
<comment type="caution">
    <text evidence="2">The sequence shown here is derived from an EMBL/GenBank/DDBJ whole genome shotgun (WGS) entry which is preliminary data.</text>
</comment>
<evidence type="ECO:0008006" key="4">
    <source>
        <dbReference type="Google" id="ProtNLM"/>
    </source>
</evidence>
<feature type="compositionally biased region" description="Low complexity" evidence="1">
    <location>
        <begin position="203"/>
        <end position="219"/>
    </location>
</feature>
<dbReference type="GO" id="GO:0005198">
    <property type="term" value="F:structural molecule activity"/>
    <property type="evidence" value="ECO:0007669"/>
    <property type="project" value="InterPro"/>
</dbReference>
<reference evidence="2" key="1">
    <citation type="submission" date="2023-07" db="EMBL/GenBank/DDBJ databases">
        <title>Chromosome-level Genome Assembly of Striped Snakehead (Channa striata).</title>
        <authorList>
            <person name="Liu H."/>
        </authorList>
    </citation>
    <scope>NUCLEOTIDE SEQUENCE</scope>
    <source>
        <strain evidence="2">Gz</strain>
        <tissue evidence="2">Muscle</tissue>
    </source>
</reference>
<dbReference type="Pfam" id="PF02029">
    <property type="entry name" value="Caldesmon"/>
    <property type="match status" value="1"/>
</dbReference>
<organism evidence="2 3">
    <name type="scientific">Channa striata</name>
    <name type="common">Snakehead murrel</name>
    <name type="synonym">Ophicephalus striatus</name>
    <dbReference type="NCBI Taxonomy" id="64152"/>
    <lineage>
        <taxon>Eukaryota</taxon>
        <taxon>Metazoa</taxon>
        <taxon>Chordata</taxon>
        <taxon>Craniata</taxon>
        <taxon>Vertebrata</taxon>
        <taxon>Euteleostomi</taxon>
        <taxon>Actinopterygii</taxon>
        <taxon>Neopterygii</taxon>
        <taxon>Teleostei</taxon>
        <taxon>Neoteleostei</taxon>
        <taxon>Acanthomorphata</taxon>
        <taxon>Anabantaria</taxon>
        <taxon>Anabantiformes</taxon>
        <taxon>Channoidei</taxon>
        <taxon>Channidae</taxon>
        <taxon>Channa</taxon>
    </lineage>
</organism>
<dbReference type="EMBL" id="JAUPFM010000005">
    <property type="protein sequence ID" value="KAK2851446.1"/>
    <property type="molecule type" value="Genomic_DNA"/>
</dbReference>
<feature type="compositionally biased region" description="Low complexity" evidence="1">
    <location>
        <begin position="319"/>
        <end position="329"/>
    </location>
</feature>
<dbReference type="InterPro" id="IPR006018">
    <property type="entry name" value="Caldesmon_LSP"/>
</dbReference>
<feature type="region of interest" description="Disordered" evidence="1">
    <location>
        <begin position="13"/>
        <end position="342"/>
    </location>
</feature>
<dbReference type="Proteomes" id="UP001187415">
    <property type="component" value="Unassembled WGS sequence"/>
</dbReference>
<feature type="compositionally biased region" description="Basic and acidic residues" evidence="1">
    <location>
        <begin position="164"/>
        <end position="176"/>
    </location>
</feature>
<evidence type="ECO:0000313" key="3">
    <source>
        <dbReference type="Proteomes" id="UP001187415"/>
    </source>
</evidence>
<accession>A0AA88NCK7</accession>
<feature type="compositionally biased region" description="Polar residues" evidence="1">
    <location>
        <begin position="375"/>
        <end position="384"/>
    </location>
</feature>
<feature type="compositionally biased region" description="Polar residues" evidence="1">
    <location>
        <begin position="236"/>
        <end position="273"/>
    </location>
</feature>
<evidence type="ECO:0000256" key="1">
    <source>
        <dbReference type="SAM" id="MobiDB-lite"/>
    </source>
</evidence>
<feature type="region of interest" description="Disordered" evidence="1">
    <location>
        <begin position="367"/>
        <end position="426"/>
    </location>
</feature>
<keyword evidence="3" id="KW-1185">Reference proteome</keyword>
<sequence length="449" mass="50232">MSISRKNWSALSSLARQWTMEDEEEVEREKRRRVKSSSGNADPDADFSQAPSDTPTSDTGGETFQGLSSVEQIQLDFVEMLRVRDEKRRMRHVETLRKQKEEGEDEAESRGGDARVELLGDLDEEQDSGSAPDKAPSKPQPPLKTASHSQSSSTGSTNITNRQDMNRESSTKDPDPKPPANPARKFVSSVSISLDKSPSASGTTTPMSPRSPTSPMSPRQHWSSPCQSPTPHKAQSPIQNGHTQETSENGSSSCGNFEQTTKPAFVRQSSRTLSFRMMKKKEEETSPLQRSASVRMTSKKFESNTNQNEDEENQSFFTRNSRQRISSRSIQEKMEKLAHAAQKSEVIRSPDVTQRTLFLMEEVSRKRGLFEKEQQPATPTSPGISRQEFRSFASGMSDRISRWLNKTNQSGSSQNPTDLRHVDIGSKRSLFESRGEDSNFKVSPGKVHK</sequence>
<feature type="compositionally biased region" description="Polar residues" evidence="1">
    <location>
        <begin position="404"/>
        <end position="417"/>
    </location>
</feature>
<dbReference type="PANTHER" id="PTHR12392">
    <property type="entry name" value="LADININ 1"/>
    <property type="match status" value="1"/>
</dbReference>
<protein>
    <recommendedName>
        <fullName evidence="4">Ladinin-1</fullName>
    </recommendedName>
</protein>
<feature type="compositionally biased region" description="Low complexity" evidence="1">
    <location>
        <begin position="145"/>
        <end position="160"/>
    </location>
</feature>
<feature type="compositionally biased region" description="Basic and acidic residues" evidence="1">
    <location>
        <begin position="79"/>
        <end position="101"/>
    </location>
</feature>
<gene>
    <name evidence="2" type="ORF">Q5P01_007722</name>
</gene>
<feature type="compositionally biased region" description="Polar residues" evidence="1">
    <location>
        <begin position="286"/>
        <end position="296"/>
    </location>
</feature>
<name>A0AA88NCK7_CHASR</name>
<feature type="compositionally biased region" description="Polar residues" evidence="1">
    <location>
        <begin position="49"/>
        <end position="72"/>
    </location>
</feature>
<dbReference type="PANTHER" id="PTHR12392:SF0">
    <property type="entry name" value="LADININ-1"/>
    <property type="match status" value="1"/>
</dbReference>
<feature type="compositionally biased region" description="Basic and acidic residues" evidence="1">
    <location>
        <begin position="108"/>
        <end position="118"/>
    </location>
</feature>
<dbReference type="AlphaFoldDB" id="A0AA88NCK7"/>
<evidence type="ECO:0000313" key="2">
    <source>
        <dbReference type="EMBL" id="KAK2851446.1"/>
    </source>
</evidence>
<proteinExistence type="predicted"/>